<dbReference type="InterPro" id="IPR001322">
    <property type="entry name" value="Lamin_tail_dom"/>
</dbReference>
<evidence type="ECO:0000256" key="1">
    <source>
        <dbReference type="ARBA" id="ARBA00004236"/>
    </source>
</evidence>
<dbReference type="InterPro" id="IPR002126">
    <property type="entry name" value="Cadherin-like_dom"/>
</dbReference>
<dbReference type="EMBL" id="CP037933">
    <property type="protein sequence ID" value="QBN18737.1"/>
    <property type="molecule type" value="Genomic_DNA"/>
</dbReference>
<dbReference type="SUPFAM" id="SSF50956">
    <property type="entry name" value="Thermostable phytase (3-phytase)"/>
    <property type="match status" value="1"/>
</dbReference>
<dbReference type="Proteomes" id="UP000291124">
    <property type="component" value="Chromosome"/>
</dbReference>
<dbReference type="KEGG" id="fnk:E1750_07950"/>
<dbReference type="InterPro" id="IPR009722">
    <property type="entry name" value="YjiK/CarP"/>
</dbReference>
<accession>A0A4P6YDH6</accession>
<dbReference type="CDD" id="cd09971">
    <property type="entry name" value="SdiA-regulated"/>
    <property type="match status" value="1"/>
</dbReference>
<keyword evidence="2" id="KW-1003">Cell membrane</keyword>
<gene>
    <name evidence="8" type="ORF">E1750_07950</name>
</gene>
<evidence type="ECO:0000259" key="7">
    <source>
        <dbReference type="PROSITE" id="PS51841"/>
    </source>
</evidence>
<evidence type="ECO:0000256" key="3">
    <source>
        <dbReference type="ARBA" id="ARBA00022729"/>
    </source>
</evidence>
<dbReference type="GO" id="GO:0005886">
    <property type="term" value="C:plasma membrane"/>
    <property type="evidence" value="ECO:0007669"/>
    <property type="project" value="UniProtKB-SubCell"/>
</dbReference>
<evidence type="ECO:0000256" key="4">
    <source>
        <dbReference type="ARBA" id="ARBA00023136"/>
    </source>
</evidence>
<dbReference type="GO" id="GO:0007156">
    <property type="term" value="P:homophilic cell adhesion via plasma membrane adhesion molecules"/>
    <property type="evidence" value="ECO:0007669"/>
    <property type="project" value="InterPro"/>
</dbReference>
<evidence type="ECO:0000256" key="5">
    <source>
        <dbReference type="SAM" id="SignalP"/>
    </source>
</evidence>
<name>A0A4P6YDH6_9FLAO</name>
<feature type="signal peptide" evidence="5">
    <location>
        <begin position="1"/>
        <end position="23"/>
    </location>
</feature>
<evidence type="ECO:0000313" key="8">
    <source>
        <dbReference type="EMBL" id="QBN18737.1"/>
    </source>
</evidence>
<dbReference type="GO" id="GO:0005509">
    <property type="term" value="F:calcium ion binding"/>
    <property type="evidence" value="ECO:0007669"/>
    <property type="project" value="InterPro"/>
</dbReference>
<dbReference type="RefSeq" id="WP_133276259.1">
    <property type="nucleotide sequence ID" value="NZ_CP037933.1"/>
</dbReference>
<protein>
    <submittedName>
        <fullName evidence="8">T9SS type A sorting domain-containing protein</fullName>
    </submittedName>
</protein>
<feature type="domain" description="LTD" evidence="7">
    <location>
        <begin position="827"/>
        <end position="967"/>
    </location>
</feature>
<dbReference type="Pfam" id="PF00932">
    <property type="entry name" value="LTD"/>
    <property type="match status" value="2"/>
</dbReference>
<reference evidence="9" key="1">
    <citation type="submission" date="2019-03" db="EMBL/GenBank/DDBJ databases">
        <title>Flavobacterium sp.</title>
        <authorList>
            <person name="Kim H."/>
        </authorList>
    </citation>
    <scope>NUCLEOTIDE SEQUENCE [LARGE SCALE GENOMIC DNA]</scope>
    <source>
        <strain evidence="9">GS13</strain>
    </source>
</reference>
<dbReference type="InterPro" id="IPR032812">
    <property type="entry name" value="SbsA_Ig"/>
</dbReference>
<evidence type="ECO:0000259" key="6">
    <source>
        <dbReference type="PROSITE" id="PS50268"/>
    </source>
</evidence>
<dbReference type="Gene3D" id="2.60.40.60">
    <property type="entry name" value="Cadherins"/>
    <property type="match status" value="1"/>
</dbReference>
<dbReference type="Pfam" id="PF18962">
    <property type="entry name" value="Por_Secre_tail"/>
    <property type="match status" value="1"/>
</dbReference>
<comment type="subcellular location">
    <subcellularLocation>
        <location evidence="1">Cell membrane</location>
    </subcellularLocation>
</comment>
<dbReference type="Pfam" id="PF13205">
    <property type="entry name" value="Big_5"/>
    <property type="match status" value="1"/>
</dbReference>
<dbReference type="InterPro" id="IPR026444">
    <property type="entry name" value="Secre_tail"/>
</dbReference>
<organism evidence="8 9">
    <name type="scientific">Flavobacterium nackdongense</name>
    <dbReference type="NCBI Taxonomy" id="2547394"/>
    <lineage>
        <taxon>Bacteria</taxon>
        <taxon>Pseudomonadati</taxon>
        <taxon>Bacteroidota</taxon>
        <taxon>Flavobacteriia</taxon>
        <taxon>Flavobacteriales</taxon>
        <taxon>Flavobacteriaceae</taxon>
        <taxon>Flavobacterium</taxon>
    </lineage>
</organism>
<keyword evidence="9" id="KW-1185">Reference proteome</keyword>
<proteinExistence type="predicted"/>
<feature type="chain" id="PRO_5020591673" evidence="5">
    <location>
        <begin position="24"/>
        <end position="1288"/>
    </location>
</feature>
<feature type="domain" description="Cadherin" evidence="6">
    <location>
        <begin position="733"/>
        <end position="837"/>
    </location>
</feature>
<dbReference type="Gene3D" id="2.60.40.2030">
    <property type="match status" value="1"/>
</dbReference>
<dbReference type="InterPro" id="IPR038081">
    <property type="entry name" value="CalX-like_sf"/>
</dbReference>
<sequence>MKKKYIKQVLVTALLLFHSYSEAQTLLHYWNFNTNTSVAAITTPTTTNVPGASLNAIISGSSIIDFVGGTGSNFNLFNFNTQNGDPSGAHLRFNTPIGSALVFALPTTGYQNIVVKYAANRSGSGAGTQVWSYTADGTTYNAFTNVIPSSTDPALVTLDFSVITAANNNANFKLKVEFQQGNGGLVGNNRFDNFTAEGTSFSSGPDAIAPIATMLPANGASNVASNVKPTIAFNENVRLLNNDAISNTNIDAVVELRLGNPSGALVPFDATFAANTITINPTSLLSNNQMYYVALLPNAVEDESDNAITALQSASFSTAIPNVSLSVSSNVGTEAGTTNVTVTATASSVVNADQTVNLSVAGTFITAGDYTLSSNLITILDGQTTGSVSFTVVNDALVENTEAATVTISNPSSGIILGATTAQSITIIDNETPLNINLSNYVRVGRYNLPEPTRTTAPTNNLLAQEVSAVTYNWDTDTLFLIGDGSTAIVQVSKSGQLIDTMTLAQGTSPQGTEFYDTEGITYIGGGQFVLCEERDRKLVKFTYVAGSTLIRTATQTVTIGTPIGNVGTEGLSYDPLTSGYIVLKETTPIGVFQTGVDFAAGTATNGSASTVNSTNLFDPALMGLTDVADVFAMSNIPSLSSLPLYNNLLVLSQENAKIVNIDRNGVIANSLTIVSDPGNPLDVANQQHEGLTMDRDGILYVTSENGGGDINHPQLWVYAPSSLQNLAPTAIALANTTTTLVENSNTSAALKVSDIIVTDDGLGTNSFSLSGADANFFQIIGASLYIKAGTVLDYETKTSYSVTVNVDDTSIGTTPDASVNYALTITDVTNEIAPVVAVTVSEVAPWSSGTASVTADWFEVTNNGATALDITGWKVDDSSNLFTSALALTGITSIAPGESVIFLETGATNAATIVANFKSTWFGTNVPANLQVGTYTGAGIGLSTAGDAVNLFDASGTVKANVSFGAATTNFTFNNATGLNNTAVTTLSQVGVNEAFAAKNDVNQIGSPGTVGKLFISEVAPWSSGSSPVAADWFEVTNTKAVAVDITGWKIDDNSQSPVGAAALNGITSINPGESVIFIETTDLAGKTAAFLSNWFGSNPPAGLRIGSYSGSGGLGTGGDQVNLYNATNTTPQTSVLFGASPAVAPFGTFDNSAGLNSLVSPITPLSAVGVNGAFVAANSAVEIGSPGTFILSGGSLSTNDFSVSESFNVIAYPNPFDTGFQLDLKTTSTDEVHMKVYDMSGKLVEVRKLDTSELKNINTGNTYTSGIYNVILTQGQNAKTVRVIKK</sequence>
<dbReference type="SUPFAM" id="SSF141072">
    <property type="entry name" value="CalX-like"/>
    <property type="match status" value="1"/>
</dbReference>
<evidence type="ECO:0000313" key="9">
    <source>
        <dbReference type="Proteomes" id="UP000291124"/>
    </source>
</evidence>
<keyword evidence="3 5" id="KW-0732">Signal</keyword>
<dbReference type="PROSITE" id="PS50268">
    <property type="entry name" value="CADHERIN_2"/>
    <property type="match status" value="1"/>
</dbReference>
<dbReference type="NCBIfam" id="TIGR04183">
    <property type="entry name" value="Por_Secre_tail"/>
    <property type="match status" value="1"/>
</dbReference>
<keyword evidence="4" id="KW-0472">Membrane</keyword>
<feature type="domain" description="LTD" evidence="7">
    <location>
        <begin position="1002"/>
        <end position="1141"/>
    </location>
</feature>
<evidence type="ECO:0000256" key="2">
    <source>
        <dbReference type="ARBA" id="ARBA00022475"/>
    </source>
</evidence>
<dbReference type="Pfam" id="PF06977">
    <property type="entry name" value="SdiA-regulated"/>
    <property type="match status" value="1"/>
</dbReference>
<dbReference type="OrthoDB" id="9803927at2"/>
<dbReference type="PROSITE" id="PS51841">
    <property type="entry name" value="LTD"/>
    <property type="match status" value="2"/>
</dbReference>